<reference evidence="2" key="1">
    <citation type="journal article" date="2014" name="Front. Microbiol.">
        <title>High frequency of phylogenetically diverse reductive dehalogenase-homologous genes in deep subseafloor sedimentary metagenomes.</title>
        <authorList>
            <person name="Kawai M."/>
            <person name="Futagami T."/>
            <person name="Toyoda A."/>
            <person name="Takaki Y."/>
            <person name="Nishi S."/>
            <person name="Hori S."/>
            <person name="Arai W."/>
            <person name="Tsubouchi T."/>
            <person name="Morono Y."/>
            <person name="Uchiyama I."/>
            <person name="Ito T."/>
            <person name="Fujiyama A."/>
            <person name="Inagaki F."/>
            <person name="Takami H."/>
        </authorList>
    </citation>
    <scope>NUCLEOTIDE SEQUENCE</scope>
    <source>
        <strain evidence="2">Expedition CK06-06</strain>
    </source>
</reference>
<evidence type="ECO:0000256" key="1">
    <source>
        <dbReference type="SAM" id="MobiDB-lite"/>
    </source>
</evidence>
<gene>
    <name evidence="2" type="ORF">S12H4_59381</name>
</gene>
<protein>
    <submittedName>
        <fullName evidence="2">Uncharacterized protein</fullName>
    </submittedName>
</protein>
<proteinExistence type="predicted"/>
<feature type="compositionally biased region" description="Polar residues" evidence="1">
    <location>
        <begin position="24"/>
        <end position="35"/>
    </location>
</feature>
<feature type="region of interest" description="Disordered" evidence="1">
    <location>
        <begin position="1"/>
        <end position="37"/>
    </location>
</feature>
<accession>X1VU06</accession>
<sequence>ANLGEKAHGSLTGVTADQHHPEFTSGQHRSTTQHPLGTVVPHDALASLTERNHASLASVTASQHHIEFTSGMHSFAHPSALIANGAITSAKIGALAVGIPHIAANAIVSGKVASGGLFPQPQG</sequence>
<organism evidence="2">
    <name type="scientific">marine sediment metagenome</name>
    <dbReference type="NCBI Taxonomy" id="412755"/>
    <lineage>
        <taxon>unclassified sequences</taxon>
        <taxon>metagenomes</taxon>
        <taxon>ecological metagenomes</taxon>
    </lineage>
</organism>
<comment type="caution">
    <text evidence="2">The sequence shown here is derived from an EMBL/GenBank/DDBJ whole genome shotgun (WGS) entry which is preliminary data.</text>
</comment>
<dbReference type="AlphaFoldDB" id="X1VU06"/>
<feature type="non-terminal residue" evidence="2">
    <location>
        <position position="1"/>
    </location>
</feature>
<evidence type="ECO:0000313" key="2">
    <source>
        <dbReference type="EMBL" id="GAJ24582.1"/>
    </source>
</evidence>
<name>X1VU06_9ZZZZ</name>
<dbReference type="EMBL" id="BARW01038786">
    <property type="protein sequence ID" value="GAJ24582.1"/>
    <property type="molecule type" value="Genomic_DNA"/>
</dbReference>